<evidence type="ECO:0000313" key="2">
    <source>
        <dbReference type="EMBL" id="NYD24584.1"/>
    </source>
</evidence>
<dbReference type="Proteomes" id="UP000521922">
    <property type="component" value="Unassembled WGS sequence"/>
</dbReference>
<accession>A0A7Y9DPZ4</accession>
<evidence type="ECO:0000259" key="1">
    <source>
        <dbReference type="Pfam" id="PF00535"/>
    </source>
</evidence>
<feature type="domain" description="Glycosyltransferase 2-like" evidence="1">
    <location>
        <begin position="11"/>
        <end position="87"/>
    </location>
</feature>
<dbReference type="SUPFAM" id="SSF53448">
    <property type="entry name" value="Nucleotide-diphospho-sugar transferases"/>
    <property type="match status" value="1"/>
</dbReference>
<dbReference type="InterPro" id="IPR001173">
    <property type="entry name" value="Glyco_trans_2-like"/>
</dbReference>
<comment type="caution">
    <text evidence="2">The sequence shown here is derived from an EMBL/GenBank/DDBJ whole genome shotgun (WGS) entry which is preliminary data.</text>
</comment>
<name>A0A7Y9DPZ4_9ACTN</name>
<proteinExistence type="predicted"/>
<keyword evidence="3" id="KW-1185">Reference proteome</keyword>
<reference evidence="2 3" key="1">
    <citation type="submission" date="2020-07" db="EMBL/GenBank/DDBJ databases">
        <title>Sequencing the genomes of 1000 actinobacteria strains.</title>
        <authorList>
            <person name="Klenk H.-P."/>
        </authorList>
    </citation>
    <scope>NUCLEOTIDE SEQUENCE [LARGE SCALE GENOMIC DNA]</scope>
    <source>
        <strain evidence="2 3">DSM 7487</strain>
    </source>
</reference>
<dbReference type="Gene3D" id="3.90.550.10">
    <property type="entry name" value="Spore Coat Polysaccharide Biosynthesis Protein SpsA, Chain A"/>
    <property type="match status" value="1"/>
</dbReference>
<protein>
    <recommendedName>
        <fullName evidence="1">Glycosyltransferase 2-like domain-containing protein</fullName>
    </recommendedName>
</protein>
<dbReference type="PANTHER" id="PTHR43630:SF2">
    <property type="entry name" value="GLYCOSYLTRANSFERASE"/>
    <property type="match status" value="1"/>
</dbReference>
<dbReference type="InterPro" id="IPR029044">
    <property type="entry name" value="Nucleotide-diphossugar_trans"/>
</dbReference>
<sequence>MLVSGCYIVKDEEDVLAASLQALGPFVDEIVVYDTGSSDRTREIAREFGAVVVEGLWDDDFGAARNRALEHCRGRWVFAVDADELVRGDAGAFRDALRASTVDWLHVAQVSEVIAGTGRSVECFVPRLLRPATCRWEGAIHEQIVAIGAPVRGAGTTELLLEHSGLDPARRRAQGKDDRNLRVAEQALARARRDGEDTGPHLVEVTRAAWAAGQPSRAAVALAEADPGSLSGHLGLRAAHVAVDVAVAVGEPSLAAPWLGRLREWGETDAVRDGLAARLALSTGDAASAVALLARQARTVRVDSAIAAGLTFADTLIDALTRLARFDEAVDLLVEHVAASTFVVSPVRAVLLAGRAPGGPGRLARAVPEALLVPWIGELAPHGAEVTCAFFEGLWAADRCRPAVLAAAAGQWATLPFDEALTWSLRLREAGLAGHCPLRRVLTGGERDLVTRVLSGAVLVEIGEHAALRHLEPLLAAIDEETAARLLPRLRRVAPRFTAALLPASTERV</sequence>
<dbReference type="RefSeq" id="WP_179755066.1">
    <property type="nucleotide sequence ID" value="NZ_BAAAGN010000026.1"/>
</dbReference>
<dbReference type="AlphaFoldDB" id="A0A7Y9DPZ4"/>
<dbReference type="Pfam" id="PF00535">
    <property type="entry name" value="Glycos_transf_2"/>
    <property type="match status" value="1"/>
</dbReference>
<dbReference type="PANTHER" id="PTHR43630">
    <property type="entry name" value="POLY-BETA-1,6-N-ACETYL-D-GLUCOSAMINE SYNTHASE"/>
    <property type="match status" value="1"/>
</dbReference>
<organism evidence="2 3">
    <name type="scientific">Kineococcus aurantiacus</name>
    <dbReference type="NCBI Taxonomy" id="37633"/>
    <lineage>
        <taxon>Bacteria</taxon>
        <taxon>Bacillati</taxon>
        <taxon>Actinomycetota</taxon>
        <taxon>Actinomycetes</taxon>
        <taxon>Kineosporiales</taxon>
        <taxon>Kineosporiaceae</taxon>
        <taxon>Kineococcus</taxon>
    </lineage>
</organism>
<gene>
    <name evidence="2" type="ORF">BJ968_004124</name>
</gene>
<evidence type="ECO:0000313" key="3">
    <source>
        <dbReference type="Proteomes" id="UP000521922"/>
    </source>
</evidence>
<dbReference type="EMBL" id="JACCBB010000001">
    <property type="protein sequence ID" value="NYD24584.1"/>
    <property type="molecule type" value="Genomic_DNA"/>
</dbReference>
<dbReference type="CDD" id="cd02511">
    <property type="entry name" value="Beta4Glucosyltransferase"/>
    <property type="match status" value="1"/>
</dbReference>